<proteinExistence type="predicted"/>
<organism evidence="1">
    <name type="scientific">hydrothermal vent metagenome</name>
    <dbReference type="NCBI Taxonomy" id="652676"/>
    <lineage>
        <taxon>unclassified sequences</taxon>
        <taxon>metagenomes</taxon>
        <taxon>ecological metagenomes</taxon>
    </lineage>
</organism>
<protein>
    <submittedName>
        <fullName evidence="1">Uncharacterized protein</fullName>
    </submittedName>
</protein>
<accession>A0A3B1CNT5</accession>
<sequence length="104" mass="12380">MDVQSINWRHVRLSPYQRAERWHITECRIANGECCAPNEFDPYVPVEVREFTKKMRAIGVTPRFTQRHFELWAALIEILGAEIFTEPFQWNEDDVAYHLLGFKL</sequence>
<name>A0A3B1CNT5_9ZZZZ</name>
<dbReference type="AlphaFoldDB" id="A0A3B1CNT5"/>
<reference evidence="1" key="1">
    <citation type="submission" date="2018-06" db="EMBL/GenBank/DDBJ databases">
        <authorList>
            <person name="Zhirakovskaya E."/>
        </authorList>
    </citation>
    <scope>NUCLEOTIDE SEQUENCE</scope>
</reference>
<evidence type="ECO:0000313" key="1">
    <source>
        <dbReference type="EMBL" id="VAX25618.1"/>
    </source>
</evidence>
<gene>
    <name evidence="1" type="ORF">MNBD_NITROSPINAE04-1471</name>
</gene>
<dbReference type="EMBL" id="UOGA01000306">
    <property type="protein sequence ID" value="VAX25618.1"/>
    <property type="molecule type" value="Genomic_DNA"/>
</dbReference>